<organism evidence="1 2">
    <name type="scientific">Neisseria iguanae</name>
    <dbReference type="NCBI Taxonomy" id="90242"/>
    <lineage>
        <taxon>Bacteria</taxon>
        <taxon>Pseudomonadati</taxon>
        <taxon>Pseudomonadota</taxon>
        <taxon>Betaproteobacteria</taxon>
        <taxon>Neisseriales</taxon>
        <taxon>Neisseriaceae</taxon>
        <taxon>Neisseria</taxon>
    </lineage>
</organism>
<protein>
    <submittedName>
        <fullName evidence="1">Uncharacterized protein</fullName>
    </submittedName>
</protein>
<accession>A0A2P7U1E1</accession>
<reference evidence="1 2" key="1">
    <citation type="submission" date="2018-03" db="EMBL/GenBank/DDBJ databases">
        <title>Neisseria weixii sp. nov., isolated from the intestinal contents of Tibetan Plateau pika (Ochotona curzoniae) in Yushu, Qinghai Province, China.</title>
        <authorList>
            <person name="Gui Z."/>
        </authorList>
    </citation>
    <scope>NUCLEOTIDE SEQUENCE [LARGE SCALE GENOMIC DNA]</scope>
    <source>
        <strain evidence="1 2">ATCC 51483</strain>
    </source>
</reference>
<evidence type="ECO:0000313" key="1">
    <source>
        <dbReference type="EMBL" id="PSJ80723.1"/>
    </source>
</evidence>
<comment type="caution">
    <text evidence="1">The sequence shown here is derived from an EMBL/GenBank/DDBJ whole genome shotgun (WGS) entry which is preliminary data.</text>
</comment>
<keyword evidence="2" id="KW-1185">Reference proteome</keyword>
<sequence length="69" mass="7596">MEVTARAAADYTRIRPDSALLFYRKIRQAIAYRSELRADEIFDGPVELDKAVLAGSAKAKRGRGTAPVT</sequence>
<dbReference type="Proteomes" id="UP000241868">
    <property type="component" value="Unassembled WGS sequence"/>
</dbReference>
<evidence type="ECO:0000313" key="2">
    <source>
        <dbReference type="Proteomes" id="UP000241868"/>
    </source>
</evidence>
<name>A0A2P7U1E1_9NEIS</name>
<proteinExistence type="predicted"/>
<dbReference type="EMBL" id="PXYY01000018">
    <property type="protein sequence ID" value="PSJ80723.1"/>
    <property type="molecule type" value="Genomic_DNA"/>
</dbReference>
<dbReference type="AlphaFoldDB" id="A0A2P7U1E1"/>
<gene>
    <name evidence="1" type="ORF">C7N83_04615</name>
</gene>